<proteinExistence type="predicted"/>
<gene>
    <name evidence="3" type="ORF">JBF12_01105</name>
</gene>
<dbReference type="EMBL" id="JAEEAQ010000005">
    <property type="protein sequence ID" value="MBI0311655.1"/>
    <property type="molecule type" value="Genomic_DNA"/>
</dbReference>
<feature type="region of interest" description="Disordered" evidence="1">
    <location>
        <begin position="618"/>
        <end position="697"/>
    </location>
</feature>
<sequence>MLTRPRLLSVGDRVRFSGREHTVAALSGSLVRLVDDVQDVAAVLLPHLLASEDFEILHAVPGRPVVSASDLLDGLPEAVIERAEWWQGHLVEMLTGRSLADPDRPVREKYDPAVRSLRQRELAKVAELREGGLSVSLSWVQQLRARFEDKGLSGLVDGRWQLRPQVTGRVDPRVVAALEQVVADQAERSTVSGAVLRHRLERVLEDEHGRGVVPLPSRATFYRLLSVMGSGRHTLESARTRRSLAKRPDRMFGQVIAARPGEVMEIDSTPLDVLVVHDDGTVDSCELTGLVDLATRTLAAAVLRPSTKAVDAALLLARAMTPEPMRPGWPEALRMTRSVLPHASLLDVDARLAQAAAVPVITPETIVCDRGRAFLSDTFRRACHTLEISLQPAHPDTPTDKPHIERTLGSVASMFAQFLPGHKGRSTEHRGTEPEHEAVWSIHQLQALLEEWVVARWQPRPHDGLRDPLMPGRPLSPNEKYAALVAAAGHVPVTLSPTEYIELLPRTRRTLNAYGFKLNHRIYDGPDLGDLRREYSGSGQDGRRWQVHYDPYDISRIWVRHPRTQDWITVFWRHLRTAPVPMGELAWDQARKVLAGRGASGAGEEEIARAAAELLGRMAAGPDSPPQDCPKRAASRRRDRRVAARTRATADPAYPRPPGSTPPGEEDQARESETPEKVADVIPLGLFDPLEDPWRRS</sequence>
<dbReference type="Proteomes" id="UP000638849">
    <property type="component" value="Unassembled WGS sequence"/>
</dbReference>
<name>A0ABS0R2Y4_9ACTN</name>
<feature type="compositionally biased region" description="Basic residues" evidence="1">
    <location>
        <begin position="633"/>
        <end position="644"/>
    </location>
</feature>
<feature type="domain" description="Integrase catalytic" evidence="2">
    <location>
        <begin position="256"/>
        <end position="485"/>
    </location>
</feature>
<evidence type="ECO:0000313" key="3">
    <source>
        <dbReference type="EMBL" id="MBI0311655.1"/>
    </source>
</evidence>
<evidence type="ECO:0000256" key="1">
    <source>
        <dbReference type="SAM" id="MobiDB-lite"/>
    </source>
</evidence>
<protein>
    <submittedName>
        <fullName evidence="3">Transposase</fullName>
    </submittedName>
</protein>
<dbReference type="InterPro" id="IPR015378">
    <property type="entry name" value="Transposase-like_Mu_C"/>
</dbReference>
<dbReference type="InterPro" id="IPR001584">
    <property type="entry name" value="Integrase_cat-core"/>
</dbReference>
<keyword evidence="4" id="KW-1185">Reference proteome</keyword>
<dbReference type="Gene3D" id="3.30.420.10">
    <property type="entry name" value="Ribonuclease H-like superfamily/Ribonuclease H"/>
    <property type="match status" value="1"/>
</dbReference>
<organism evidence="3 4">
    <name type="scientific">Streptomyces javensis</name>
    <dbReference type="NCBI Taxonomy" id="114698"/>
    <lineage>
        <taxon>Bacteria</taxon>
        <taxon>Bacillati</taxon>
        <taxon>Actinomycetota</taxon>
        <taxon>Actinomycetes</taxon>
        <taxon>Kitasatosporales</taxon>
        <taxon>Streptomycetaceae</taxon>
        <taxon>Streptomyces</taxon>
        <taxon>Streptomyces violaceusniger group</taxon>
    </lineage>
</organism>
<reference evidence="3 4" key="1">
    <citation type="submission" date="2020-12" db="EMBL/GenBank/DDBJ databases">
        <authorList>
            <person name="Kusuma A.B."/>
            <person name="Nouioui I."/>
            <person name="Goodfellow M."/>
        </authorList>
    </citation>
    <scope>NUCLEOTIDE SEQUENCE [LARGE SCALE GENOMIC DNA]</scope>
    <source>
        <strain evidence="3 4">DSM 41764</strain>
    </source>
</reference>
<comment type="caution">
    <text evidence="3">The sequence shown here is derived from an EMBL/GenBank/DDBJ whole genome shotgun (WGS) entry which is preliminary data.</text>
</comment>
<dbReference type="RefSeq" id="WP_198274940.1">
    <property type="nucleotide sequence ID" value="NZ_BAAAIF010000018.1"/>
</dbReference>
<dbReference type="InterPro" id="IPR036397">
    <property type="entry name" value="RNaseH_sf"/>
</dbReference>
<feature type="compositionally biased region" description="Basic and acidic residues" evidence="1">
    <location>
        <begin position="667"/>
        <end position="679"/>
    </location>
</feature>
<dbReference type="Pfam" id="PF09299">
    <property type="entry name" value="Mu-transpos_C"/>
    <property type="match status" value="1"/>
</dbReference>
<evidence type="ECO:0000313" key="4">
    <source>
        <dbReference type="Proteomes" id="UP000638849"/>
    </source>
</evidence>
<accession>A0ABS0R2Y4</accession>
<evidence type="ECO:0000259" key="2">
    <source>
        <dbReference type="PROSITE" id="PS50994"/>
    </source>
</evidence>
<dbReference type="PROSITE" id="PS50994">
    <property type="entry name" value="INTEGRASE"/>
    <property type="match status" value="1"/>
</dbReference>
<dbReference type="SUPFAM" id="SSF53098">
    <property type="entry name" value="Ribonuclease H-like"/>
    <property type="match status" value="1"/>
</dbReference>
<dbReference type="InterPro" id="IPR012337">
    <property type="entry name" value="RNaseH-like_sf"/>
</dbReference>